<sequence>MPDITRQTLPLKQAFCQIWEEWLLLSPSLLTSAEPKESLVQRMVEETSILAKRVYRSVVMQAGTASAKDAQTMQYAFVALLDEVLLFSDWSGQSSWQLTPLEFRLFGTRTAGESLPDDIEQMLARQDPSERDLAAVYLMTLVLGFRGRLRMNPKQYGEWCKALFAQVYQREPDHHRLGAVLEAGCMGQPLQLSERKMLPDGFRLGLMIAGLLLVMLVLSQLFWRDIYLSIELANLALSEAKL</sequence>
<keyword evidence="1" id="KW-1133">Transmembrane helix</keyword>
<dbReference type="PANTHER" id="PTHR38033:SF1">
    <property type="entry name" value="DOTU FAMILY TYPE IV_VI SECRETION SYSTEM PROTEIN"/>
    <property type="match status" value="1"/>
</dbReference>
<dbReference type="Pfam" id="PF09850">
    <property type="entry name" value="DotU"/>
    <property type="match status" value="1"/>
</dbReference>
<proteinExistence type="predicted"/>
<feature type="domain" description="Type IV / VI secretion system DotU" evidence="2">
    <location>
        <begin position="60"/>
        <end position="218"/>
    </location>
</feature>
<evidence type="ECO:0000313" key="3">
    <source>
        <dbReference type="EMBL" id="QBC44931.1"/>
    </source>
</evidence>
<organism evidence="3 4">
    <name type="scientific">Iodobacter fluviatilis</name>
    <dbReference type="NCBI Taxonomy" id="537"/>
    <lineage>
        <taxon>Bacteria</taxon>
        <taxon>Pseudomonadati</taxon>
        <taxon>Pseudomonadota</taxon>
        <taxon>Betaproteobacteria</taxon>
        <taxon>Neisseriales</taxon>
        <taxon>Chitinibacteraceae</taxon>
        <taxon>Iodobacter</taxon>
    </lineage>
</organism>
<evidence type="ECO:0000259" key="2">
    <source>
        <dbReference type="Pfam" id="PF09850"/>
    </source>
</evidence>
<accession>A0A7G3GCB7</accession>
<keyword evidence="1" id="KW-0472">Membrane</keyword>
<dbReference type="AlphaFoldDB" id="A0A7G3GCB7"/>
<dbReference type="InterPro" id="IPR017732">
    <property type="entry name" value="T4/T6SS_DotU"/>
</dbReference>
<dbReference type="KEGG" id="ifl:C1H71_16240"/>
<dbReference type="RefSeq" id="WP_130107440.1">
    <property type="nucleotide sequence ID" value="NZ_CP025781.1"/>
</dbReference>
<reference evidence="3 4" key="1">
    <citation type="submission" date="2018-01" db="EMBL/GenBank/DDBJ databases">
        <title>Genome sequence of Iodobacter sp. strain PCH194 isolated from Indian Trans-Himalaya.</title>
        <authorList>
            <person name="Kumar V."/>
            <person name="Thakur V."/>
            <person name="Kumar S."/>
            <person name="Singh D."/>
        </authorList>
    </citation>
    <scope>NUCLEOTIDE SEQUENCE [LARGE SCALE GENOMIC DNA]</scope>
    <source>
        <strain evidence="3 4">PCH194</strain>
    </source>
</reference>
<evidence type="ECO:0000256" key="1">
    <source>
        <dbReference type="SAM" id="Phobius"/>
    </source>
</evidence>
<name>A0A7G3GCB7_9NEIS</name>
<dbReference type="Proteomes" id="UP000515917">
    <property type="component" value="Chromosome"/>
</dbReference>
<gene>
    <name evidence="3" type="ORF">C1H71_16240</name>
</gene>
<keyword evidence="4" id="KW-1185">Reference proteome</keyword>
<dbReference type="Gene3D" id="1.25.40.590">
    <property type="entry name" value="Type IV / VI secretion system, DotU"/>
    <property type="match status" value="1"/>
</dbReference>
<dbReference type="PANTHER" id="PTHR38033">
    <property type="entry name" value="MEMBRANE PROTEIN-RELATED"/>
    <property type="match status" value="1"/>
</dbReference>
<feature type="transmembrane region" description="Helical" evidence="1">
    <location>
        <begin position="204"/>
        <end position="223"/>
    </location>
</feature>
<keyword evidence="1" id="KW-0812">Transmembrane</keyword>
<protein>
    <submittedName>
        <fullName evidence="3">Type VI secretion system protein ImpK</fullName>
    </submittedName>
</protein>
<evidence type="ECO:0000313" key="4">
    <source>
        <dbReference type="Proteomes" id="UP000515917"/>
    </source>
</evidence>
<dbReference type="EMBL" id="CP025781">
    <property type="protein sequence ID" value="QBC44931.1"/>
    <property type="molecule type" value="Genomic_DNA"/>
</dbReference>
<dbReference type="InterPro" id="IPR038522">
    <property type="entry name" value="T4/T6SS_DotU_sf"/>
</dbReference>
<dbReference type="NCBIfam" id="TIGR03349">
    <property type="entry name" value="IV_VI_DotU"/>
    <property type="match status" value="1"/>
</dbReference>